<evidence type="ECO:0000313" key="8">
    <source>
        <dbReference type="Proteomes" id="UP000252795"/>
    </source>
</evidence>
<evidence type="ECO:0000313" key="7">
    <source>
        <dbReference type="EMBL" id="RCW37797.1"/>
    </source>
</evidence>
<organism evidence="7 8">
    <name type="scientific">Marinobacter nauticus</name>
    <name type="common">Marinobacter hydrocarbonoclasticus</name>
    <name type="synonym">Marinobacter aquaeolei</name>
    <dbReference type="NCBI Taxonomy" id="2743"/>
    <lineage>
        <taxon>Bacteria</taxon>
        <taxon>Pseudomonadati</taxon>
        <taxon>Pseudomonadota</taxon>
        <taxon>Gammaproteobacteria</taxon>
        <taxon>Pseudomonadales</taxon>
        <taxon>Marinobacteraceae</taxon>
        <taxon>Marinobacter</taxon>
    </lineage>
</organism>
<dbReference type="Proteomes" id="UP000252795">
    <property type="component" value="Unassembled WGS sequence"/>
</dbReference>
<dbReference type="Gene3D" id="3.50.50.100">
    <property type="match status" value="1"/>
</dbReference>
<keyword evidence="4" id="KW-0560">Oxidoreductase</keyword>
<keyword evidence="9" id="KW-1185">Reference proteome</keyword>
<feature type="domain" description="FAD/NAD(P)-binding" evidence="5">
    <location>
        <begin position="3"/>
        <end position="285"/>
    </location>
</feature>
<dbReference type="GO" id="GO:0003955">
    <property type="term" value="F:NAD(P)H dehydrogenase (quinone) activity"/>
    <property type="evidence" value="ECO:0007669"/>
    <property type="project" value="TreeGrafter"/>
</dbReference>
<evidence type="ECO:0000256" key="3">
    <source>
        <dbReference type="ARBA" id="ARBA00022827"/>
    </source>
</evidence>
<dbReference type="EMBL" id="QNSA01000001">
    <property type="protein sequence ID" value="RBP76951.1"/>
    <property type="molecule type" value="Genomic_DNA"/>
</dbReference>
<evidence type="ECO:0000313" key="9">
    <source>
        <dbReference type="Proteomes" id="UP000253065"/>
    </source>
</evidence>
<dbReference type="GO" id="GO:0019646">
    <property type="term" value="P:aerobic electron transport chain"/>
    <property type="evidence" value="ECO:0007669"/>
    <property type="project" value="TreeGrafter"/>
</dbReference>
<dbReference type="InterPro" id="IPR023753">
    <property type="entry name" value="FAD/NAD-binding_dom"/>
</dbReference>
<evidence type="ECO:0000256" key="4">
    <source>
        <dbReference type="ARBA" id="ARBA00023002"/>
    </source>
</evidence>
<dbReference type="Pfam" id="PF07992">
    <property type="entry name" value="Pyr_redox_2"/>
    <property type="match status" value="1"/>
</dbReference>
<dbReference type="EMBL" id="QPJB01000001">
    <property type="protein sequence ID" value="RCW37797.1"/>
    <property type="molecule type" value="Genomic_DNA"/>
</dbReference>
<name>A0A368V9A5_MARNT</name>
<dbReference type="InterPro" id="IPR036188">
    <property type="entry name" value="FAD/NAD-bd_sf"/>
</dbReference>
<evidence type="ECO:0000313" key="6">
    <source>
        <dbReference type="EMBL" id="RBP76951.1"/>
    </source>
</evidence>
<accession>A0A368V9A5</accession>
<sequence length="366" mass="39464">MKRLVLLGAGHAHMVALRQFAREPLPETELVVVSPSRWQYYSGMIPGWLAGHYRFDQCRVLVEPTVIAAGGRLVLDRAVELRATEQEVVLASGERVPYDLLSVDVGSASDSAVLNEPDSMILGVKPVERFAEDWPATERSLRARARPRIVVLGGGAGGAEIAMALARRSADCDQAGVVLVAGSNGVVPGFRPRFRRLVRRALMRCGVEIVEEYGEPVVDGVRLAGGRRMRADAVLVSTGGRALPFLGASGLAVDEAGFVRVDASHRSTSHHNVFVAGDACSRVDQRLDRSGVHAVRAGPILARNLAAAISGKPLARFYPRRFSLYLLAAGDCTAIGSYGPLTFSGAWVWKWKDRIDRGFVDSFPGA</sequence>
<comment type="cofactor">
    <cofactor evidence="1">
        <name>FAD</name>
        <dbReference type="ChEBI" id="CHEBI:57692"/>
    </cofactor>
</comment>
<comment type="caution">
    <text evidence="7">The sequence shown here is derived from an EMBL/GenBank/DDBJ whole genome shotgun (WGS) entry which is preliminary data.</text>
</comment>
<keyword evidence="3" id="KW-0274">FAD</keyword>
<keyword evidence="2" id="KW-0285">Flavoprotein</keyword>
<gene>
    <name evidence="7" type="ORF">DET51_101133</name>
    <name evidence="6" type="ORF">DET64_101134</name>
</gene>
<dbReference type="PRINTS" id="PR00469">
    <property type="entry name" value="PNDRDTASEII"/>
</dbReference>
<evidence type="ECO:0000256" key="1">
    <source>
        <dbReference type="ARBA" id="ARBA00001974"/>
    </source>
</evidence>
<dbReference type="SUPFAM" id="SSF51905">
    <property type="entry name" value="FAD/NAD(P)-binding domain"/>
    <property type="match status" value="2"/>
</dbReference>
<dbReference type="InterPro" id="IPR051169">
    <property type="entry name" value="NADH-Q_oxidoreductase"/>
</dbReference>
<dbReference type="AlphaFoldDB" id="A0A368V9A5"/>
<protein>
    <submittedName>
        <fullName evidence="7">Pyridine nucleotide-disulfide oxidoreductase family protein</fullName>
    </submittedName>
</protein>
<reference evidence="7 8" key="1">
    <citation type="submission" date="2018-07" db="EMBL/GenBank/DDBJ databases">
        <title>Freshwater and sediment microbial communities from various areas in North America, analyzing microbe dynamics in response to fracking.</title>
        <authorList>
            <person name="Lamendella R."/>
        </authorList>
    </citation>
    <scope>NUCLEOTIDE SEQUENCE [LARGE SCALE GENOMIC DNA]</scope>
    <source>
        <strain evidence="7 8">114E</strain>
        <strain evidence="6 9">114E_o</strain>
    </source>
</reference>
<dbReference type="PRINTS" id="PR00368">
    <property type="entry name" value="FADPNR"/>
</dbReference>
<dbReference type="PANTHER" id="PTHR42913">
    <property type="entry name" value="APOPTOSIS-INDUCING FACTOR 1"/>
    <property type="match status" value="1"/>
</dbReference>
<evidence type="ECO:0000259" key="5">
    <source>
        <dbReference type="Pfam" id="PF07992"/>
    </source>
</evidence>
<proteinExistence type="predicted"/>
<dbReference type="RefSeq" id="WP_113878881.1">
    <property type="nucleotide sequence ID" value="NZ_QNSA01000001.1"/>
</dbReference>
<dbReference type="PANTHER" id="PTHR42913:SF9">
    <property type="entry name" value="SLR1591 PROTEIN"/>
    <property type="match status" value="1"/>
</dbReference>
<evidence type="ECO:0000256" key="2">
    <source>
        <dbReference type="ARBA" id="ARBA00022630"/>
    </source>
</evidence>
<dbReference type="Proteomes" id="UP000253065">
    <property type="component" value="Unassembled WGS sequence"/>
</dbReference>